<dbReference type="PANTHER" id="PTHR43725">
    <property type="entry name" value="UDP-GLUCOSE 4-EPIMERASE"/>
    <property type="match status" value="1"/>
</dbReference>
<dbReference type="PANTHER" id="PTHR43725:SF3">
    <property type="entry name" value="UDP-GLUCOSE 4-EPIMERASE (EUROFUNG)"/>
    <property type="match status" value="1"/>
</dbReference>
<evidence type="ECO:0000313" key="3">
    <source>
        <dbReference type="Proteomes" id="UP001175353"/>
    </source>
</evidence>
<accession>A0AAN6KM92</accession>
<dbReference type="Proteomes" id="UP001175353">
    <property type="component" value="Unassembled WGS sequence"/>
</dbReference>
<dbReference type="GO" id="GO:0003978">
    <property type="term" value="F:UDP-glucose 4-epimerase activity"/>
    <property type="evidence" value="ECO:0007669"/>
    <property type="project" value="TreeGrafter"/>
</dbReference>
<keyword evidence="3" id="KW-1185">Reference proteome</keyword>
<dbReference type="Pfam" id="PF01370">
    <property type="entry name" value="Epimerase"/>
    <property type="match status" value="1"/>
</dbReference>
<reference evidence="2" key="1">
    <citation type="submission" date="2023-06" db="EMBL/GenBank/DDBJ databases">
        <title>Black Yeasts Isolated from many extreme environments.</title>
        <authorList>
            <person name="Coleine C."/>
            <person name="Stajich J.E."/>
            <person name="Selbmann L."/>
        </authorList>
    </citation>
    <scope>NUCLEOTIDE SEQUENCE</scope>
    <source>
        <strain evidence="2">CCFEE 5200</strain>
    </source>
</reference>
<dbReference type="InterPro" id="IPR001509">
    <property type="entry name" value="Epimerase_deHydtase"/>
</dbReference>
<organism evidence="2 3">
    <name type="scientific">Friedmanniomyces endolithicus</name>
    <dbReference type="NCBI Taxonomy" id="329885"/>
    <lineage>
        <taxon>Eukaryota</taxon>
        <taxon>Fungi</taxon>
        <taxon>Dikarya</taxon>
        <taxon>Ascomycota</taxon>
        <taxon>Pezizomycotina</taxon>
        <taxon>Dothideomycetes</taxon>
        <taxon>Dothideomycetidae</taxon>
        <taxon>Mycosphaerellales</taxon>
        <taxon>Teratosphaeriaceae</taxon>
        <taxon>Friedmanniomyces</taxon>
    </lineage>
</organism>
<dbReference type="InterPro" id="IPR036291">
    <property type="entry name" value="NAD(P)-bd_dom_sf"/>
</dbReference>
<proteinExistence type="predicted"/>
<name>A0AAN6KM92_9PEZI</name>
<gene>
    <name evidence="2" type="ORF">LTR91_008688</name>
</gene>
<comment type="caution">
    <text evidence="2">The sequence shown here is derived from an EMBL/GenBank/DDBJ whole genome shotgun (WGS) entry which is preliminary data.</text>
</comment>
<dbReference type="Gene3D" id="3.40.50.720">
    <property type="entry name" value="NAD(P)-binding Rossmann-like Domain"/>
    <property type="match status" value="1"/>
</dbReference>
<dbReference type="FunFam" id="3.40.50.720:FF:000418">
    <property type="entry name" value="UDP-glucose 4-epimerase 5"/>
    <property type="match status" value="1"/>
</dbReference>
<dbReference type="SUPFAM" id="SSF51735">
    <property type="entry name" value="NAD(P)-binding Rossmann-fold domains"/>
    <property type="match status" value="1"/>
</dbReference>
<dbReference type="Gene3D" id="3.90.25.10">
    <property type="entry name" value="UDP-galactose 4-epimerase, domain 1"/>
    <property type="match status" value="1"/>
</dbReference>
<dbReference type="AlphaFoldDB" id="A0AAN6KM92"/>
<evidence type="ECO:0000259" key="1">
    <source>
        <dbReference type="Pfam" id="PF01370"/>
    </source>
</evidence>
<evidence type="ECO:0000313" key="2">
    <source>
        <dbReference type="EMBL" id="KAK0990906.1"/>
    </source>
</evidence>
<dbReference type="EMBL" id="JAUJLE010000068">
    <property type="protein sequence ID" value="KAK0990906.1"/>
    <property type="molecule type" value="Genomic_DNA"/>
</dbReference>
<sequence length="514" mass="55403">MDPPGPALGPDWPILIEVQLGPRGYGRQHTKENSARHGGGSISTSTTVRLQALPRANENCVGSVAGVVSVLLVALASMFDFTPSDAPPHHHASVIDSMNVLLDHGGCWRRVSSSVSSRSSICEHDLDDDSVDLSASQTLDTRDYILVIGGLGFIGSHTTLELLKGGYNVVVVDNMSNSYDSAFINIQRLAKKHWASKGVACPRLRLHKIDYRSHMMRTILGRYAVQDATLSSTRLSHITGVIHFAAYKSVEESTQKPLDYYQNNLAGLIDLLVVLGDFGIQNFVFSSSATVYGSVLSKGGKPVREEQLVHHEAEGVSQDTDGQAPPAVPGATGLTSPYGRTKYFSEAVLADVALADPTWRITALRYFNPVGCEPSGRLGEDPRQKPTNLFPVVSQVLKGDRPSLDIFGTDWDTCDGTAVRDYIHVVDLARGHLAALAAAGSRPAEHAFRAYNLGTGEGSTVAQVVSCMEKAASRSIPVRQTGRRTGDVGFCVAATERAERELGWKTQLSSYSVM</sequence>
<dbReference type="GO" id="GO:0005829">
    <property type="term" value="C:cytosol"/>
    <property type="evidence" value="ECO:0007669"/>
    <property type="project" value="TreeGrafter"/>
</dbReference>
<feature type="domain" description="NAD-dependent epimerase/dehydratase" evidence="1">
    <location>
        <begin position="145"/>
        <end position="453"/>
    </location>
</feature>
<dbReference type="GO" id="GO:0005996">
    <property type="term" value="P:monosaccharide metabolic process"/>
    <property type="evidence" value="ECO:0007669"/>
    <property type="project" value="TreeGrafter"/>
</dbReference>
<protein>
    <recommendedName>
        <fullName evidence="1">NAD-dependent epimerase/dehydratase domain-containing protein</fullName>
    </recommendedName>
</protein>